<dbReference type="Proteomes" id="UP001595190">
    <property type="component" value="Unassembled WGS sequence"/>
</dbReference>
<comment type="caution">
    <text evidence="1">The sequence shown here is derived from an EMBL/GenBank/DDBJ whole genome shotgun (WGS) entry which is preliminary data.</text>
</comment>
<gene>
    <name evidence="1" type="ORF">ACETRX_01465</name>
</gene>
<sequence length="67" mass="7586">MPARLSLRAGGLAASQIPRLDQPLHYYSADMMIDDDPLSLHAINLHAPIEMKQIGPDYSMKAWLRPW</sequence>
<protein>
    <submittedName>
        <fullName evidence="1">Uncharacterized protein</fullName>
    </submittedName>
</protein>
<reference evidence="1 2" key="1">
    <citation type="submission" date="2024-09" db="EMBL/GenBank/DDBJ databases">
        <title>Description of Labrys sedimenti sp. nov., isolated from a diclofenac-degrading enrichment culture, and genome-based reclassification of Labrys portucalensis as a later heterotypic synonym of Labrys neptuniae.</title>
        <authorList>
            <person name="Tancsics A."/>
            <person name="Csepanyi A."/>
        </authorList>
    </citation>
    <scope>NUCLEOTIDE SEQUENCE [LARGE SCALE GENOMIC DNA]</scope>
    <source>
        <strain evidence="1 2">LMG 23412</strain>
    </source>
</reference>
<dbReference type="RefSeq" id="WP_394308101.1">
    <property type="nucleotide sequence ID" value="NZ_JBHGPK010000001.1"/>
</dbReference>
<proteinExistence type="predicted"/>
<name>A0ABV6Z7W4_9HYPH</name>
<evidence type="ECO:0000313" key="2">
    <source>
        <dbReference type="Proteomes" id="UP001595190"/>
    </source>
</evidence>
<organism evidence="1 2">
    <name type="scientific">Labrys neptuniae</name>
    <dbReference type="NCBI Taxonomy" id="376174"/>
    <lineage>
        <taxon>Bacteria</taxon>
        <taxon>Pseudomonadati</taxon>
        <taxon>Pseudomonadota</taxon>
        <taxon>Alphaproteobacteria</taxon>
        <taxon>Hyphomicrobiales</taxon>
        <taxon>Xanthobacteraceae</taxon>
        <taxon>Labrys</taxon>
    </lineage>
</organism>
<evidence type="ECO:0000313" key="1">
    <source>
        <dbReference type="EMBL" id="MFC2248271.1"/>
    </source>
</evidence>
<dbReference type="EMBL" id="JBHGPK010000001">
    <property type="protein sequence ID" value="MFC2248271.1"/>
    <property type="molecule type" value="Genomic_DNA"/>
</dbReference>
<accession>A0ABV6Z7W4</accession>